<keyword evidence="3" id="KW-1185">Reference proteome</keyword>
<keyword evidence="1" id="KW-0812">Transmembrane</keyword>
<evidence type="ECO:0000256" key="1">
    <source>
        <dbReference type="SAM" id="Phobius"/>
    </source>
</evidence>
<feature type="transmembrane region" description="Helical" evidence="1">
    <location>
        <begin position="215"/>
        <end position="239"/>
    </location>
</feature>
<evidence type="ECO:0000313" key="2">
    <source>
        <dbReference type="EMBL" id="MDZ5470480.1"/>
    </source>
</evidence>
<dbReference type="EMBL" id="JAXOFX010000001">
    <property type="protein sequence ID" value="MDZ5470480.1"/>
    <property type="molecule type" value="Genomic_DNA"/>
</dbReference>
<gene>
    <name evidence="2" type="ORF">SM124_01840</name>
</gene>
<feature type="transmembrane region" description="Helical" evidence="1">
    <location>
        <begin position="113"/>
        <end position="130"/>
    </location>
</feature>
<protein>
    <recommendedName>
        <fullName evidence="4">Spore germination protein</fullName>
    </recommendedName>
</protein>
<comment type="caution">
    <text evidence="2">The sequence shown here is derived from an EMBL/GenBank/DDBJ whole genome shotgun (WGS) entry which is preliminary data.</text>
</comment>
<keyword evidence="1" id="KW-0472">Membrane</keyword>
<feature type="transmembrane region" description="Helical" evidence="1">
    <location>
        <begin position="341"/>
        <end position="362"/>
    </location>
</feature>
<reference evidence="2 3" key="1">
    <citation type="submission" date="2023-11" db="EMBL/GenBank/DDBJ databases">
        <title>Bacillus jintuensis, isolated from a mudflat on the Beibu Gulf coast.</title>
        <authorList>
            <person name="Li M."/>
        </authorList>
    </citation>
    <scope>NUCLEOTIDE SEQUENCE [LARGE SCALE GENOMIC DNA]</scope>
    <source>
        <strain evidence="2 3">31A1R</strain>
    </source>
</reference>
<dbReference type="RefSeq" id="WP_322444779.1">
    <property type="nucleotide sequence ID" value="NZ_JAXOFX010000001.1"/>
</dbReference>
<accession>A0ABU5ITJ2</accession>
<feature type="transmembrane region" description="Helical" evidence="1">
    <location>
        <begin position="77"/>
        <end position="101"/>
    </location>
</feature>
<keyword evidence="1" id="KW-1133">Transmembrane helix</keyword>
<feature type="transmembrane region" description="Helical" evidence="1">
    <location>
        <begin position="7"/>
        <end position="28"/>
    </location>
</feature>
<evidence type="ECO:0008006" key="4">
    <source>
        <dbReference type="Google" id="ProtNLM"/>
    </source>
</evidence>
<feature type="transmembrane region" description="Helical" evidence="1">
    <location>
        <begin position="309"/>
        <end position="329"/>
    </location>
</feature>
<feature type="transmembrane region" description="Helical" evidence="1">
    <location>
        <begin position="266"/>
        <end position="288"/>
    </location>
</feature>
<sequence>MFKSRYYYYLIFLNMLANIVVFVPRILLDDRRNGALSAMLIAIPLGLMISYFFTKFMSKFPGKGLPEVLKEVGFPKFLTVPLIGLTALLWFSAGILALLAFTDITKRFINPDIGVLYIALLFLLLVVWASKLPTEKVLYLLEIVLIVNVPVIAFLFLKAIMNDALSWPDMTEASTYIMNIPSFDSLAATTYIFTGYINIVIFNRVFNEKINMRPFIFVIFIGIGVVLTTFFIPIGYFGFDGVGEFNFPWITATDAIRIEFGFVERVFFVFLLLYIGVALINVIVHWHVGLELILSILPEQKKKKKFKWLTKDLIVLLIIASIYMFIQFYMDETTVFKLGEWWLRLRMPNEYILVLAIILYVWRKRR</sequence>
<proteinExistence type="predicted"/>
<evidence type="ECO:0000313" key="3">
    <source>
        <dbReference type="Proteomes" id="UP001290455"/>
    </source>
</evidence>
<name>A0ABU5ITJ2_9BACI</name>
<dbReference type="Proteomes" id="UP001290455">
    <property type="component" value="Unassembled WGS sequence"/>
</dbReference>
<feature type="transmembrane region" description="Helical" evidence="1">
    <location>
        <begin position="34"/>
        <end position="56"/>
    </location>
</feature>
<feature type="transmembrane region" description="Helical" evidence="1">
    <location>
        <begin position="137"/>
        <end position="160"/>
    </location>
</feature>
<organism evidence="2 3">
    <name type="scientific">Robertmurraya mangrovi</name>
    <dbReference type="NCBI Taxonomy" id="3098077"/>
    <lineage>
        <taxon>Bacteria</taxon>
        <taxon>Bacillati</taxon>
        <taxon>Bacillota</taxon>
        <taxon>Bacilli</taxon>
        <taxon>Bacillales</taxon>
        <taxon>Bacillaceae</taxon>
        <taxon>Robertmurraya</taxon>
    </lineage>
</organism>
<feature type="transmembrane region" description="Helical" evidence="1">
    <location>
        <begin position="180"/>
        <end position="203"/>
    </location>
</feature>